<feature type="coiled-coil region" evidence="1">
    <location>
        <begin position="191"/>
        <end position="218"/>
    </location>
</feature>
<accession>A0A975GP70</accession>
<keyword evidence="2" id="KW-0732">Signal</keyword>
<feature type="chain" id="PRO_5036938965" evidence="2">
    <location>
        <begin position="27"/>
        <end position="220"/>
    </location>
</feature>
<dbReference type="RefSeq" id="WP_207683247.1">
    <property type="nucleotide sequence ID" value="NZ_CP061800.1"/>
</dbReference>
<keyword evidence="4" id="KW-1185">Reference proteome</keyword>
<gene>
    <name evidence="3" type="ORF">dnm_045730</name>
</gene>
<proteinExistence type="predicted"/>
<dbReference type="Proteomes" id="UP000663722">
    <property type="component" value="Chromosome"/>
</dbReference>
<keyword evidence="1" id="KW-0175">Coiled coil</keyword>
<evidence type="ECO:0000313" key="3">
    <source>
        <dbReference type="EMBL" id="QTA88527.1"/>
    </source>
</evidence>
<sequence>MQTKKQITRILVCMLLLLPVVSESMAADTPPDVIQAAEEGLLPFLRRIPQGEQERFGFTKTDNPDQAYLGNPFRLHTIPPAAISEYQPGDTADSLISETRMWYFPVMLKDEFRAILIVDQMNGQWKAVSLGRAKLARQLGKVSKVWSRKRGYAPRLIAVFQVGEYLFTVPEKGDYNLTSLSPEKRSVKKRSAQTDSNLDELSHTIERLNIELKNEKLSDY</sequence>
<organism evidence="3 4">
    <name type="scientific">Desulfonema magnum</name>
    <dbReference type="NCBI Taxonomy" id="45655"/>
    <lineage>
        <taxon>Bacteria</taxon>
        <taxon>Pseudomonadati</taxon>
        <taxon>Thermodesulfobacteriota</taxon>
        <taxon>Desulfobacteria</taxon>
        <taxon>Desulfobacterales</taxon>
        <taxon>Desulfococcaceae</taxon>
        <taxon>Desulfonema</taxon>
    </lineage>
</organism>
<name>A0A975GP70_9BACT</name>
<feature type="signal peptide" evidence="2">
    <location>
        <begin position="1"/>
        <end position="26"/>
    </location>
</feature>
<evidence type="ECO:0000256" key="1">
    <source>
        <dbReference type="SAM" id="Coils"/>
    </source>
</evidence>
<evidence type="ECO:0000313" key="4">
    <source>
        <dbReference type="Proteomes" id="UP000663722"/>
    </source>
</evidence>
<reference evidence="3" key="1">
    <citation type="journal article" date="2021" name="Microb. Physiol.">
        <title>Proteogenomic Insights into the Physiology of Marine, Sulfate-Reducing, Filamentous Desulfonema limicola and Desulfonema magnum.</title>
        <authorList>
            <person name="Schnaars V."/>
            <person name="Wohlbrand L."/>
            <person name="Scheve S."/>
            <person name="Hinrichs C."/>
            <person name="Reinhardt R."/>
            <person name="Rabus R."/>
        </authorList>
    </citation>
    <scope>NUCLEOTIDE SEQUENCE</scope>
    <source>
        <strain evidence="3">4be13</strain>
    </source>
</reference>
<dbReference type="AlphaFoldDB" id="A0A975GP70"/>
<evidence type="ECO:0000256" key="2">
    <source>
        <dbReference type="SAM" id="SignalP"/>
    </source>
</evidence>
<dbReference type="EMBL" id="CP061800">
    <property type="protein sequence ID" value="QTA88527.1"/>
    <property type="molecule type" value="Genomic_DNA"/>
</dbReference>
<protein>
    <submittedName>
        <fullName evidence="3">Uncharacterized protein</fullName>
    </submittedName>
</protein>
<dbReference type="KEGG" id="dmm:dnm_045730"/>